<dbReference type="EMBL" id="QTTN01000004">
    <property type="protein sequence ID" value="REE91697.1"/>
    <property type="molecule type" value="Genomic_DNA"/>
</dbReference>
<reference evidence="1 2" key="1">
    <citation type="submission" date="2018-08" db="EMBL/GenBank/DDBJ databases">
        <title>Genomic Encyclopedia of Type Strains, Phase III (KMG-III): the genomes of soil and plant-associated and newly described type strains.</title>
        <authorList>
            <person name="Whitman W."/>
        </authorList>
    </citation>
    <scope>NUCLEOTIDE SEQUENCE [LARGE SCALE GENOMIC DNA]</scope>
    <source>
        <strain evidence="1 2">CGMCC 1.10966</strain>
    </source>
</reference>
<keyword evidence="2" id="KW-1185">Reference proteome</keyword>
<organism evidence="1 2">
    <name type="scientific">Paenibacillus taihuensis</name>
    <dbReference type="NCBI Taxonomy" id="1156355"/>
    <lineage>
        <taxon>Bacteria</taxon>
        <taxon>Bacillati</taxon>
        <taxon>Bacillota</taxon>
        <taxon>Bacilli</taxon>
        <taxon>Bacillales</taxon>
        <taxon>Paenibacillaceae</taxon>
        <taxon>Paenibacillus</taxon>
    </lineage>
</organism>
<evidence type="ECO:0000313" key="2">
    <source>
        <dbReference type="Proteomes" id="UP000256304"/>
    </source>
</evidence>
<comment type="caution">
    <text evidence="1">The sequence shown here is derived from an EMBL/GenBank/DDBJ whole genome shotgun (WGS) entry which is preliminary data.</text>
</comment>
<sequence>MKWSTRLTELLGIQYPIIQGGLAYLGYADLAAAISNAGGLGQITGMSLPNASVLFRLLAGVSTSTANTTENAYVVP</sequence>
<dbReference type="InterPro" id="IPR013785">
    <property type="entry name" value="Aldolase_TIM"/>
</dbReference>
<name>A0A3D9SCS8_9BACL</name>
<evidence type="ECO:0000313" key="1">
    <source>
        <dbReference type="EMBL" id="REE91697.1"/>
    </source>
</evidence>
<gene>
    <name evidence="1" type="ORF">A8990_104206</name>
</gene>
<dbReference type="AlphaFoldDB" id="A0A3D9SCS8"/>
<dbReference type="SUPFAM" id="SSF51412">
    <property type="entry name" value="Inosine monophosphate dehydrogenase (IMPDH)"/>
    <property type="match status" value="1"/>
</dbReference>
<protein>
    <submittedName>
        <fullName evidence="1">Enoyl-[acyl-carrier protein] reductase II</fullName>
    </submittedName>
</protein>
<proteinExistence type="predicted"/>
<accession>A0A3D9SCS8</accession>
<dbReference type="Gene3D" id="3.20.20.70">
    <property type="entry name" value="Aldolase class I"/>
    <property type="match status" value="1"/>
</dbReference>
<dbReference type="Proteomes" id="UP000256304">
    <property type="component" value="Unassembled WGS sequence"/>
</dbReference>
<dbReference type="Pfam" id="PF03060">
    <property type="entry name" value="NMO"/>
    <property type="match status" value="1"/>
</dbReference>